<accession>A0A318SNU4</accession>
<dbReference type="InterPro" id="IPR001736">
    <property type="entry name" value="PLipase_D/transphosphatidylase"/>
</dbReference>
<dbReference type="SUPFAM" id="SSF56024">
    <property type="entry name" value="Phospholipase D/nuclease"/>
    <property type="match status" value="2"/>
</dbReference>
<feature type="domain" description="PLD phosphodiesterase" evidence="2">
    <location>
        <begin position="325"/>
        <end position="352"/>
    </location>
</feature>
<organism evidence="3 4">
    <name type="scientific">Xylophilus ampelinus</name>
    <dbReference type="NCBI Taxonomy" id="54067"/>
    <lineage>
        <taxon>Bacteria</taxon>
        <taxon>Pseudomonadati</taxon>
        <taxon>Pseudomonadota</taxon>
        <taxon>Betaproteobacteria</taxon>
        <taxon>Burkholderiales</taxon>
        <taxon>Xylophilus</taxon>
    </lineage>
</organism>
<protein>
    <submittedName>
        <fullName evidence="3">Phosphatidylserine/phosphatidylglycerophosphate/ cardiolipin synthase-like enzyme</fullName>
    </submittedName>
</protein>
<keyword evidence="4" id="KW-1185">Reference proteome</keyword>
<name>A0A318SNU4_9BURK</name>
<feature type="domain" description="PLD phosphodiesterase" evidence="2">
    <location>
        <begin position="113"/>
        <end position="140"/>
    </location>
</feature>
<proteinExistence type="predicted"/>
<dbReference type="PANTHER" id="PTHR21248">
    <property type="entry name" value="CARDIOLIPIN SYNTHASE"/>
    <property type="match status" value="1"/>
</dbReference>
<dbReference type="InterPro" id="IPR025202">
    <property type="entry name" value="PLD-like_dom"/>
</dbReference>
<evidence type="ECO:0000313" key="4">
    <source>
        <dbReference type="Proteomes" id="UP000247540"/>
    </source>
</evidence>
<feature type="region of interest" description="Disordered" evidence="1">
    <location>
        <begin position="69"/>
        <end position="88"/>
    </location>
</feature>
<evidence type="ECO:0000256" key="1">
    <source>
        <dbReference type="SAM" id="MobiDB-lite"/>
    </source>
</evidence>
<dbReference type="Proteomes" id="UP000247540">
    <property type="component" value="Unassembled WGS sequence"/>
</dbReference>
<sequence length="388" mass="41891">MKTAKKEVLIQTFAWDPNSTGAQMILDSLAGLADQRADDAEKLAVRLMVDEGTGLAKKFMLMTSANKGKRAGPSRWSSSPQALVGNYKNRPDHKYAKITEKIDFQVRVYQHSSSNSLHSKSVVVDGVAAAMTGANVQSRNHGEMPAYDLGVTMCGPMASGLRDDFVSHWNAAVNPDQETQTMRLAPIPNAIERDEPSEGVVMALLTRTSNWNVLHNGVSSPQNQGFIAAMRNAEKSIQVMTPNLNAPAVRNELVHAANRGVTVQILVSKGFNDERVKGFIAGGTNDESIRDIASRIGDKSRLDIRYFQNPKHLGTDPLPDGNAAGNGASHVKFMAVDGEVVIVGSSNMDKTSWHFSAETNVAILDAEATQTIGNAVFAPAWNKSQPVP</sequence>
<dbReference type="PROSITE" id="PS50035">
    <property type="entry name" value="PLD"/>
    <property type="match status" value="2"/>
</dbReference>
<dbReference type="PANTHER" id="PTHR21248:SF11">
    <property type="entry name" value="PLD PHOSPHODIESTERASE DOMAIN-CONTAINING PROTEIN"/>
    <property type="match status" value="1"/>
</dbReference>
<dbReference type="EMBL" id="QJTC01000004">
    <property type="protein sequence ID" value="PYE78902.1"/>
    <property type="molecule type" value="Genomic_DNA"/>
</dbReference>
<reference evidence="3 4" key="1">
    <citation type="submission" date="2018-06" db="EMBL/GenBank/DDBJ databases">
        <title>Genomic Encyclopedia of Type Strains, Phase III (KMG-III): the genomes of soil and plant-associated and newly described type strains.</title>
        <authorList>
            <person name="Whitman W."/>
        </authorList>
    </citation>
    <scope>NUCLEOTIDE SEQUENCE [LARGE SCALE GENOMIC DNA]</scope>
    <source>
        <strain evidence="3 4">CECT 7646</strain>
    </source>
</reference>
<evidence type="ECO:0000259" key="2">
    <source>
        <dbReference type="PROSITE" id="PS50035"/>
    </source>
</evidence>
<dbReference type="Gene3D" id="3.30.870.10">
    <property type="entry name" value="Endonuclease Chain A"/>
    <property type="match status" value="2"/>
</dbReference>
<dbReference type="GO" id="GO:0030572">
    <property type="term" value="F:phosphatidyltransferase activity"/>
    <property type="evidence" value="ECO:0007669"/>
    <property type="project" value="UniProtKB-ARBA"/>
</dbReference>
<dbReference type="SMART" id="SM00155">
    <property type="entry name" value="PLDc"/>
    <property type="match status" value="2"/>
</dbReference>
<dbReference type="CDD" id="cd00138">
    <property type="entry name" value="PLDc_SF"/>
    <property type="match status" value="1"/>
</dbReference>
<dbReference type="Pfam" id="PF13091">
    <property type="entry name" value="PLDc_2"/>
    <property type="match status" value="1"/>
</dbReference>
<gene>
    <name evidence="3" type="ORF">DFQ15_10495</name>
</gene>
<dbReference type="AlphaFoldDB" id="A0A318SNU4"/>
<evidence type="ECO:0000313" key="3">
    <source>
        <dbReference type="EMBL" id="PYE78902.1"/>
    </source>
</evidence>
<comment type="caution">
    <text evidence="3">The sequence shown here is derived from an EMBL/GenBank/DDBJ whole genome shotgun (WGS) entry which is preliminary data.</text>
</comment>
<dbReference type="GO" id="GO:0032049">
    <property type="term" value="P:cardiolipin biosynthetic process"/>
    <property type="evidence" value="ECO:0007669"/>
    <property type="project" value="UniProtKB-ARBA"/>
</dbReference>